<keyword evidence="3" id="KW-1185">Reference proteome</keyword>
<protein>
    <recommendedName>
        <fullName evidence="1">DUF6970 domain-containing protein</fullName>
    </recommendedName>
</protein>
<evidence type="ECO:0000313" key="3">
    <source>
        <dbReference type="Proteomes" id="UP000479293"/>
    </source>
</evidence>
<name>A0A7C9FZC2_9BACT</name>
<accession>A0A7C9FZC2</accession>
<reference evidence="2 3" key="1">
    <citation type="submission" date="2019-10" db="EMBL/GenBank/DDBJ databases">
        <title>Draft Genome Sequence of Cytophagaceae sp. SJW1-29.</title>
        <authorList>
            <person name="Choi A."/>
        </authorList>
    </citation>
    <scope>NUCLEOTIDE SEQUENCE [LARGE SCALE GENOMIC DNA]</scope>
    <source>
        <strain evidence="2 3">SJW1-29</strain>
    </source>
</reference>
<dbReference type="AlphaFoldDB" id="A0A7C9FZC2"/>
<feature type="domain" description="DUF6970" evidence="1">
    <location>
        <begin position="8"/>
        <end position="83"/>
    </location>
</feature>
<sequence length="86" mass="9739">MERTIEGIKDDPIWNPPAKVFSYLYKGKVVYYIPQRCCDIPSILMDGECNIICSPDGGISGTGDGKCPDFFTSRSNEKLIWEDLRM</sequence>
<evidence type="ECO:0000259" key="1">
    <source>
        <dbReference type="Pfam" id="PF22311"/>
    </source>
</evidence>
<evidence type="ECO:0000313" key="2">
    <source>
        <dbReference type="EMBL" id="MPR34268.1"/>
    </source>
</evidence>
<comment type="caution">
    <text evidence="2">The sequence shown here is derived from an EMBL/GenBank/DDBJ whole genome shotgun (WGS) entry which is preliminary data.</text>
</comment>
<proteinExistence type="predicted"/>
<dbReference type="InterPro" id="IPR054243">
    <property type="entry name" value="DUF6970"/>
</dbReference>
<dbReference type="EMBL" id="WHLY01000002">
    <property type="protein sequence ID" value="MPR34268.1"/>
    <property type="molecule type" value="Genomic_DNA"/>
</dbReference>
<dbReference type="Proteomes" id="UP000479293">
    <property type="component" value="Unassembled WGS sequence"/>
</dbReference>
<dbReference type="Pfam" id="PF22311">
    <property type="entry name" value="DUF6970"/>
    <property type="match status" value="1"/>
</dbReference>
<organism evidence="2 3">
    <name type="scientific">Salmonirosea aquatica</name>
    <dbReference type="NCBI Taxonomy" id="2654236"/>
    <lineage>
        <taxon>Bacteria</taxon>
        <taxon>Pseudomonadati</taxon>
        <taxon>Bacteroidota</taxon>
        <taxon>Cytophagia</taxon>
        <taxon>Cytophagales</taxon>
        <taxon>Spirosomataceae</taxon>
        <taxon>Salmonirosea</taxon>
    </lineage>
</organism>
<gene>
    <name evidence="2" type="ORF">GBK04_13105</name>
</gene>